<dbReference type="VEuPathDB" id="ToxoDB:EMH_0039190"/>
<dbReference type="InterPro" id="IPR036397">
    <property type="entry name" value="RNaseH_sf"/>
</dbReference>
<dbReference type="FunFam" id="3.30.70.270:FF:000020">
    <property type="entry name" value="Transposon Tf2-6 polyprotein-like Protein"/>
    <property type="match status" value="1"/>
</dbReference>
<dbReference type="InterPro" id="IPR000477">
    <property type="entry name" value="RT_dom"/>
</dbReference>
<dbReference type="InterPro" id="IPR043128">
    <property type="entry name" value="Rev_trsase/Diguanyl_cyclase"/>
</dbReference>
<dbReference type="OrthoDB" id="1723377at2759"/>
<proteinExistence type="predicted"/>
<evidence type="ECO:0000259" key="1">
    <source>
        <dbReference type="PROSITE" id="PS50994"/>
    </source>
</evidence>
<gene>
    <name evidence="2" type="ORF">EMH_0039190</name>
</gene>
<dbReference type="GO" id="GO:0003676">
    <property type="term" value="F:nucleic acid binding"/>
    <property type="evidence" value="ECO:0007669"/>
    <property type="project" value="InterPro"/>
</dbReference>
<dbReference type="InterPro" id="IPR056924">
    <property type="entry name" value="SH3_Tf2-1"/>
</dbReference>
<evidence type="ECO:0000313" key="2">
    <source>
        <dbReference type="EMBL" id="CDJ28247.1"/>
    </source>
</evidence>
<dbReference type="Gene3D" id="3.10.10.10">
    <property type="entry name" value="HIV Type 1 Reverse Transcriptase, subunit A, domain 1"/>
    <property type="match status" value="1"/>
</dbReference>
<feature type="domain" description="Integrase catalytic" evidence="1">
    <location>
        <begin position="273"/>
        <end position="432"/>
    </location>
</feature>
<dbReference type="SUPFAM" id="SSF53098">
    <property type="entry name" value="Ribonuclease H-like"/>
    <property type="match status" value="1"/>
</dbReference>
<evidence type="ECO:0000313" key="3">
    <source>
        <dbReference type="Proteomes" id="UP000030744"/>
    </source>
</evidence>
<dbReference type="EMBL" id="HG681136">
    <property type="protein sequence ID" value="CDJ28247.1"/>
    <property type="molecule type" value="Genomic_DNA"/>
</dbReference>
<dbReference type="InterPro" id="IPR050951">
    <property type="entry name" value="Retrovirus_Pol_polyprotein"/>
</dbReference>
<protein>
    <submittedName>
        <fullName evidence="2">OSJNBb0049I21.6 protein, related</fullName>
    </submittedName>
</protein>
<dbReference type="PROSITE" id="PS50994">
    <property type="entry name" value="INTEGRASE"/>
    <property type="match status" value="1"/>
</dbReference>
<dbReference type="Proteomes" id="UP000030744">
    <property type="component" value="Unassembled WGS sequence"/>
</dbReference>
<dbReference type="CDD" id="cd01647">
    <property type="entry name" value="RT_LTR"/>
    <property type="match status" value="1"/>
</dbReference>
<dbReference type="SUPFAM" id="SSF56672">
    <property type="entry name" value="DNA/RNA polymerases"/>
    <property type="match status" value="1"/>
</dbReference>
<reference evidence="2" key="2">
    <citation type="submission" date="2013-10" db="EMBL/GenBank/DDBJ databases">
        <authorList>
            <person name="Aslett M."/>
        </authorList>
    </citation>
    <scope>NUCLEOTIDE SEQUENCE [LARGE SCALE GENOMIC DNA]</scope>
    <source>
        <strain evidence="2">Houghton</strain>
    </source>
</reference>
<dbReference type="InterPro" id="IPR001584">
    <property type="entry name" value="Integrase_cat-core"/>
</dbReference>
<dbReference type="InterPro" id="IPR043502">
    <property type="entry name" value="DNA/RNA_pol_sf"/>
</dbReference>
<dbReference type="AlphaFoldDB" id="U6JW14"/>
<dbReference type="Gene3D" id="3.30.420.10">
    <property type="entry name" value="Ribonuclease H-like superfamily/Ribonuclease H"/>
    <property type="match status" value="1"/>
</dbReference>
<keyword evidence="3" id="KW-1185">Reference proteome</keyword>
<dbReference type="Gene3D" id="3.30.70.270">
    <property type="match status" value="1"/>
</dbReference>
<dbReference type="Pfam" id="PF00078">
    <property type="entry name" value="RVT_1"/>
    <property type="match status" value="1"/>
</dbReference>
<dbReference type="InterPro" id="IPR012337">
    <property type="entry name" value="RNaseH-like_sf"/>
</dbReference>
<accession>U6JW14</accession>
<sequence length="623" mass="71723">MHRIELIPGSAPSFVPRYRRPPQLEEEIERQADELLKKGKVQPSTSAFGHNPVLAKKTDGRWRMCVDFKPINKITEKQKFPMPRVDEILDRLQGSAVYSAFDFAEAFLQIPIHPKDRHKTAFHTRTRKLDYTCMPFGVVNAPAKLYRQINHDFLEPIAEGWMVIYMDDVLVFSRNVQEHLQHLRLVFSESAEVFVFHANNQFLRKIEAIQRWPLPLYTRTDVQKFLGLASYYRNFIPGFARIAAPLAGLLKKEKQFIWTENEDEAARRLIGHLTSSPTDHQSLTHLTKSFQDYDNERVVRWLSRLTQYDFTVKYIKGITNVVADALSRRPTGHGEVNTTVERVARDPKFVSAFWRSLMQQLGINHNMTTANHPEADGQTERTNRTLVQYLRLYTQQNTPNWLDFLACAEWVYNTTVHSSTRSSPASLVYTETPLTDPPHDLAVGSQTRQTVAFDFGTQPAAARECMRKAQERQTRNYDKRRSALSFNPGDLVLVHSHSLRSAQEGEQPKTFSTRWVGAFAVRSRVNALAYIIDLPPTWRCHHTIHVGFLKQFRESPRFPRTLARKQQQRPSELRYVKWPGTRDPEWVSEDRLREAIPPVQLSALLDLASTTPSVCMQAGCGSG</sequence>
<organism evidence="2 3">
    <name type="scientific">Eimeria mitis</name>
    <dbReference type="NCBI Taxonomy" id="44415"/>
    <lineage>
        <taxon>Eukaryota</taxon>
        <taxon>Sar</taxon>
        <taxon>Alveolata</taxon>
        <taxon>Apicomplexa</taxon>
        <taxon>Conoidasida</taxon>
        <taxon>Coccidia</taxon>
        <taxon>Eucoccidiorida</taxon>
        <taxon>Eimeriorina</taxon>
        <taxon>Eimeriidae</taxon>
        <taxon>Eimeria</taxon>
    </lineage>
</organism>
<dbReference type="RefSeq" id="XP_013350821.1">
    <property type="nucleotide sequence ID" value="XM_013495367.1"/>
</dbReference>
<dbReference type="PANTHER" id="PTHR37984:SF5">
    <property type="entry name" value="PROTEIN NYNRIN-LIKE"/>
    <property type="match status" value="1"/>
</dbReference>
<dbReference type="Pfam" id="PF24626">
    <property type="entry name" value="SH3_Tf2-1"/>
    <property type="match status" value="1"/>
</dbReference>
<dbReference type="GeneID" id="25378672"/>
<dbReference type="GO" id="GO:0015074">
    <property type="term" value="P:DNA integration"/>
    <property type="evidence" value="ECO:0007669"/>
    <property type="project" value="InterPro"/>
</dbReference>
<dbReference type="PANTHER" id="PTHR37984">
    <property type="entry name" value="PROTEIN CBG26694"/>
    <property type="match status" value="1"/>
</dbReference>
<name>U6JW14_9EIME</name>
<reference evidence="2" key="1">
    <citation type="submission" date="2013-10" db="EMBL/GenBank/DDBJ databases">
        <title>Genomic analysis of the causative agents of coccidiosis in chickens.</title>
        <authorList>
            <person name="Reid A.J."/>
            <person name="Blake D."/>
            <person name="Billington K."/>
            <person name="Browne H."/>
            <person name="Dunn M."/>
            <person name="Hung S."/>
            <person name="Kawahara F."/>
            <person name="Miranda-Saavedra D."/>
            <person name="Mourier T."/>
            <person name="Nagra H."/>
            <person name="Otto T.D."/>
            <person name="Rawlings N."/>
            <person name="Sanchez A."/>
            <person name="Sanders M."/>
            <person name="Subramaniam C."/>
            <person name="Tay Y."/>
            <person name="Dear P."/>
            <person name="Doerig C."/>
            <person name="Gruber A."/>
            <person name="Parkinson J."/>
            <person name="Shirley M."/>
            <person name="Wan K.L."/>
            <person name="Berriman M."/>
            <person name="Tomley F."/>
            <person name="Pain A."/>
        </authorList>
    </citation>
    <scope>NUCLEOTIDE SEQUENCE [LARGE SCALE GENOMIC DNA]</scope>
    <source>
        <strain evidence="2">Houghton</strain>
    </source>
</reference>